<evidence type="ECO:0000313" key="2">
    <source>
        <dbReference type="EMBL" id="CAE4591133.1"/>
    </source>
</evidence>
<dbReference type="SUPFAM" id="SSF63829">
    <property type="entry name" value="Calcium-dependent phosphotriesterase"/>
    <property type="match status" value="1"/>
</dbReference>
<proteinExistence type="predicted"/>
<protein>
    <submittedName>
        <fullName evidence="2">Uncharacterized protein</fullName>
    </submittedName>
</protein>
<dbReference type="PANTHER" id="PTHR31630:SF6">
    <property type="entry name" value="PHYTANOYL-COA DIOXYGENASE-RELATED"/>
    <property type="match status" value="1"/>
</dbReference>
<organism evidence="2">
    <name type="scientific">Ditylum brightwellii</name>
    <dbReference type="NCBI Taxonomy" id="49249"/>
    <lineage>
        <taxon>Eukaryota</taxon>
        <taxon>Sar</taxon>
        <taxon>Stramenopiles</taxon>
        <taxon>Ochrophyta</taxon>
        <taxon>Bacillariophyta</taxon>
        <taxon>Mediophyceae</taxon>
        <taxon>Lithodesmiophycidae</taxon>
        <taxon>Lithodesmiales</taxon>
        <taxon>Lithodesmiaceae</taxon>
        <taxon>Ditylum</taxon>
    </lineage>
</organism>
<dbReference type="Gene3D" id="2.60.120.620">
    <property type="entry name" value="q2cbj1_9rhob like domain"/>
    <property type="match status" value="1"/>
</dbReference>
<reference evidence="2" key="1">
    <citation type="submission" date="2021-01" db="EMBL/GenBank/DDBJ databases">
        <authorList>
            <person name="Corre E."/>
            <person name="Pelletier E."/>
            <person name="Niang G."/>
            <person name="Scheremetjew M."/>
            <person name="Finn R."/>
            <person name="Kale V."/>
            <person name="Holt S."/>
            <person name="Cochrane G."/>
            <person name="Meng A."/>
            <person name="Brown T."/>
            <person name="Cohen L."/>
        </authorList>
    </citation>
    <scope>NUCLEOTIDE SEQUENCE</scope>
    <source>
        <strain evidence="2">GSO104</strain>
    </source>
</reference>
<sequence length="832" mass="92230">MSGIKVEVSDSNNDDACFSPQDASCPSTEQSIPCLEQKQQTILPHLLELARESLSKDGYCVLPSVLDHEECDSALGSIWDFVEDISGGMVNRDEPRSWYPQRNGKGEEEEEYGEDPWPHSECGTYPDTFQSYGAGFVLGQTRETLAKKVFEPLLGTRELHCSKEGFTFHRPTSDPTASGIDIRRNKHDVHVDGDIQKHSVGEHFDQTCSHFRSLVSFVQQKDPDDGHFLCYPRSHSVVDQILAKGTNPSWASLTDSEIQCLCSENNIEPKRIFLNRGDIILWKSNLVHTYVPPRGMTTAFSAVGYVSMAPAEFTPSYPGTWKGKLDAYKMSRTGDHRPDVENWYEHRRTAEGKDDVIVQRQRPYYRLSPPMISIRLAELYGLIPYNLTDADKQKELDRAVIRGVRFEHSSILPMQQTQCRETIPICEATTESVLLSGNKILLGQDKYLGGMTSPCGQYVYGVPGHAQRVLRVNTETGEMDYIGPEYPGKFKWLRGVEIPPEVMQSADYPRGCCLALPSNAPSILKINPETNDVFTFGGPMPGKGWMYHGGNLASDGLVYAIPANATRVLVIDPRTDETRCIGPDFPGIQKWYGGILGCDGCVYGIPHNSTGVLRINPTTQVCDVLAEGTLPEGRWKWHGGLASPDGRKIIGFPNNADSVLAIDVAESRVYTIGDDKVLKSGRHRIPQDGRYKYLGGALTKDGRYAYLFPCDAERVLRIDMKTDELSLVGPELLEGENKYQNGFVARDGCLYGIPQRAAGVLRVVPPGIQRVDANGNVMDDTKEHVDVLYCGEDMVSIKDKFEGGVLGLDGCIYCIPLRAKTLLKVVPGASIS</sequence>
<dbReference type="SUPFAM" id="SSF51197">
    <property type="entry name" value="Clavaminate synthase-like"/>
    <property type="match status" value="1"/>
</dbReference>
<dbReference type="AlphaFoldDB" id="A0A7S4V5L1"/>
<feature type="region of interest" description="Disordered" evidence="1">
    <location>
        <begin position="1"/>
        <end position="22"/>
    </location>
</feature>
<dbReference type="PANTHER" id="PTHR31630">
    <property type="entry name" value="PHYTANOYL-COA DIOXYGENASE-RELATED-RELATED"/>
    <property type="match status" value="1"/>
</dbReference>
<dbReference type="EMBL" id="HBNS01008049">
    <property type="protein sequence ID" value="CAE4591133.1"/>
    <property type="molecule type" value="Transcribed_RNA"/>
</dbReference>
<name>A0A7S4V5L1_9STRA</name>
<gene>
    <name evidence="2" type="ORF">DBRI00130_LOCUS6518</name>
</gene>
<accession>A0A7S4V5L1</accession>
<feature type="region of interest" description="Disordered" evidence="1">
    <location>
        <begin position="90"/>
        <end position="117"/>
    </location>
</feature>
<evidence type="ECO:0000256" key="1">
    <source>
        <dbReference type="SAM" id="MobiDB-lite"/>
    </source>
</evidence>